<protein>
    <recommendedName>
        <fullName evidence="3">Lipopolysaccharide kinase</fullName>
    </recommendedName>
</protein>
<dbReference type="EMBL" id="AZQQ01000077">
    <property type="protein sequence ID" value="KDD68503.1"/>
    <property type="molecule type" value="Genomic_DNA"/>
</dbReference>
<dbReference type="Proteomes" id="UP000026739">
    <property type="component" value="Unassembled WGS sequence"/>
</dbReference>
<evidence type="ECO:0000313" key="1">
    <source>
        <dbReference type="EMBL" id="KDD68503.1"/>
    </source>
</evidence>
<reference evidence="1 2" key="1">
    <citation type="submission" date="2013-12" db="EMBL/GenBank/DDBJ databases">
        <authorList>
            <person name="Formusa P.A."/>
            <person name="Habash M."/>
            <person name="Lee H."/>
            <person name="Trevors J.T."/>
        </authorList>
    </citation>
    <scope>NUCLEOTIDE SEQUENCE [LARGE SCALE GENOMIC DNA]</scope>
    <source>
        <strain evidence="1 2">PD30</strain>
    </source>
</reference>
<dbReference type="RefSeq" id="WP_033057167.1">
    <property type="nucleotide sequence ID" value="NZ_AZQQ01000077.1"/>
</dbReference>
<dbReference type="SUPFAM" id="SSF56112">
    <property type="entry name" value="Protein kinase-like (PK-like)"/>
    <property type="match status" value="1"/>
</dbReference>
<organism evidence="1 2">
    <name type="scientific">Pseudomonas mandelii PD30</name>
    <dbReference type="NCBI Taxonomy" id="1419583"/>
    <lineage>
        <taxon>Bacteria</taxon>
        <taxon>Pseudomonadati</taxon>
        <taxon>Pseudomonadota</taxon>
        <taxon>Gammaproteobacteria</taxon>
        <taxon>Pseudomonadales</taxon>
        <taxon>Pseudomonadaceae</taxon>
        <taxon>Pseudomonas</taxon>
    </lineage>
</organism>
<proteinExistence type="predicted"/>
<dbReference type="AlphaFoldDB" id="A0A059L2E2"/>
<accession>A0A059L2E2</accession>
<evidence type="ECO:0000313" key="2">
    <source>
        <dbReference type="Proteomes" id="UP000026739"/>
    </source>
</evidence>
<sequence length="280" mass="32353">MLSNKTFQDDYPFTFCLFNTTLHLSEQPSTEAQQALEQLIHKRRAHKLTRASAPLTSGDAPLFAKVQPLDTLKAKVRVTFGKPQCNGRFDWPLEELINTLEAQRRGVQMPPLQGFGYTKDRLGLTQEYFIITRLLDDHIDGVQWLKRNPDNVETFILDAFELLTSLSRKNITHMDFWAGNIMIPQTPQTPLKAIDFENCFAGQTNHQSETLGFQLGFFYRRDIYKLITEAAYDRLVDDYIRQIPGISKEKFNEVYLASKHEYVGRKQRREVFLNGTLITG</sequence>
<name>A0A059L2E2_9PSED</name>
<gene>
    <name evidence="1" type="ORF">V466_13475</name>
</gene>
<comment type="caution">
    <text evidence="1">The sequence shown here is derived from an EMBL/GenBank/DDBJ whole genome shotgun (WGS) entry which is preliminary data.</text>
</comment>
<evidence type="ECO:0008006" key="3">
    <source>
        <dbReference type="Google" id="ProtNLM"/>
    </source>
</evidence>
<dbReference type="InterPro" id="IPR011009">
    <property type="entry name" value="Kinase-like_dom_sf"/>
</dbReference>